<proteinExistence type="predicted"/>
<protein>
    <recommendedName>
        <fullName evidence="2">Thioesterase domain-containing protein</fullName>
    </recommendedName>
</protein>
<dbReference type="Gene3D" id="3.10.129.10">
    <property type="entry name" value="Hotdog Thioesterase"/>
    <property type="match status" value="1"/>
</dbReference>
<accession>X1TSN4</accession>
<gene>
    <name evidence="1" type="ORF">S12H4_17077</name>
</gene>
<evidence type="ECO:0008006" key="2">
    <source>
        <dbReference type="Google" id="ProtNLM"/>
    </source>
</evidence>
<name>X1TSN4_9ZZZZ</name>
<dbReference type="SUPFAM" id="SSF54637">
    <property type="entry name" value="Thioesterase/thiol ester dehydrase-isomerase"/>
    <property type="match status" value="1"/>
</dbReference>
<dbReference type="EMBL" id="BARW01008310">
    <property type="protein sequence ID" value="GAI83019.1"/>
    <property type="molecule type" value="Genomic_DNA"/>
</dbReference>
<evidence type="ECO:0000313" key="1">
    <source>
        <dbReference type="EMBL" id="GAI83019.1"/>
    </source>
</evidence>
<sequence length="93" mass="10115">MVNQEKKIKVLLAQFPLETHNRGIITVAGMLRVADTAVVILTPEVGDTITATAEVIETRKDKGIVTLKNTCVNQKGEIVIEGEAVCRLYEPPA</sequence>
<reference evidence="1" key="1">
    <citation type="journal article" date="2014" name="Front. Microbiol.">
        <title>High frequency of phylogenetically diverse reductive dehalogenase-homologous genes in deep subseafloor sedimentary metagenomes.</title>
        <authorList>
            <person name="Kawai M."/>
            <person name="Futagami T."/>
            <person name="Toyoda A."/>
            <person name="Takaki Y."/>
            <person name="Nishi S."/>
            <person name="Hori S."/>
            <person name="Arai W."/>
            <person name="Tsubouchi T."/>
            <person name="Morono Y."/>
            <person name="Uchiyama I."/>
            <person name="Ito T."/>
            <person name="Fujiyama A."/>
            <person name="Inagaki F."/>
            <person name="Takami H."/>
        </authorList>
    </citation>
    <scope>NUCLEOTIDE SEQUENCE</scope>
    <source>
        <strain evidence="1">Expedition CK06-06</strain>
    </source>
</reference>
<comment type="caution">
    <text evidence="1">The sequence shown here is derived from an EMBL/GenBank/DDBJ whole genome shotgun (WGS) entry which is preliminary data.</text>
</comment>
<dbReference type="InterPro" id="IPR029069">
    <property type="entry name" value="HotDog_dom_sf"/>
</dbReference>
<dbReference type="AlphaFoldDB" id="X1TSN4"/>
<organism evidence="1">
    <name type="scientific">marine sediment metagenome</name>
    <dbReference type="NCBI Taxonomy" id="412755"/>
    <lineage>
        <taxon>unclassified sequences</taxon>
        <taxon>metagenomes</taxon>
        <taxon>ecological metagenomes</taxon>
    </lineage>
</organism>